<gene>
    <name evidence="2" type="ORF">SAMN05660686_02108</name>
</gene>
<dbReference type="Gene3D" id="3.40.50.10420">
    <property type="entry name" value="NagB/RpiA/CoA transferase-like"/>
    <property type="match status" value="1"/>
</dbReference>
<sequence>MSARDDILGSIRKSLGREALTGDAAAQLRQRLAQPARNLIPDRTAGRDTAGLTTLFVDKAREFACTVDEVDSLDAVPEAVRAYLSRENLPARLVQAPALADGLDWSQTPTLEIKTGTSDGSEDTSVTPVFAAVAETGTLMLTSDVTTPTGLNFLPENHIAVLRRSQIVGPLEDAWARFRAARAKAGTAGPGDSFTMPRTVNLITGPSRTGDIEQKIQMGAHGPRRLHVILVAD</sequence>
<dbReference type="RefSeq" id="WP_093150143.1">
    <property type="nucleotide sequence ID" value="NZ_FNBW01000006.1"/>
</dbReference>
<dbReference type="InterPro" id="IPR024185">
    <property type="entry name" value="FTHF_cligase-like_sf"/>
</dbReference>
<reference evidence="2 3" key="1">
    <citation type="submission" date="2016-10" db="EMBL/GenBank/DDBJ databases">
        <authorList>
            <person name="Varghese N."/>
            <person name="Submissions S."/>
        </authorList>
    </citation>
    <scope>NUCLEOTIDE SEQUENCE [LARGE SCALE GENOMIC DNA]</scope>
    <source>
        <strain evidence="2 3">DSM 18839</strain>
    </source>
</reference>
<dbReference type="SUPFAM" id="SSF100950">
    <property type="entry name" value="NagB/RpiA/CoA transferase-like"/>
    <property type="match status" value="1"/>
</dbReference>
<name>A0A8G2EY78_9PROT</name>
<accession>A0A8G2EY78</accession>
<dbReference type="PANTHER" id="PTHR43682:SF1">
    <property type="entry name" value="LACTATE UTILIZATION PROTEIN C"/>
    <property type="match status" value="1"/>
</dbReference>
<keyword evidence="3" id="KW-1185">Reference proteome</keyword>
<comment type="caution">
    <text evidence="2">The sequence shown here is derived from an EMBL/GenBank/DDBJ whole genome shotgun (WGS) entry which is preliminary data.</text>
</comment>
<proteinExistence type="predicted"/>
<dbReference type="EMBL" id="FNBW01000006">
    <property type="protein sequence ID" value="SDF73154.1"/>
    <property type="molecule type" value="Genomic_DNA"/>
</dbReference>
<organism evidence="2 3">
    <name type="scientific">Thalassobaculum litoreum DSM 18839</name>
    <dbReference type="NCBI Taxonomy" id="1123362"/>
    <lineage>
        <taxon>Bacteria</taxon>
        <taxon>Pseudomonadati</taxon>
        <taxon>Pseudomonadota</taxon>
        <taxon>Alphaproteobacteria</taxon>
        <taxon>Rhodospirillales</taxon>
        <taxon>Thalassobaculaceae</taxon>
        <taxon>Thalassobaculum</taxon>
    </lineage>
</organism>
<feature type="domain" description="LUD" evidence="1">
    <location>
        <begin position="123"/>
        <end position="231"/>
    </location>
</feature>
<evidence type="ECO:0000313" key="3">
    <source>
        <dbReference type="Proteomes" id="UP000198615"/>
    </source>
</evidence>
<dbReference type="AlphaFoldDB" id="A0A8G2EY78"/>
<dbReference type="Pfam" id="PF02589">
    <property type="entry name" value="LUD_dom"/>
    <property type="match status" value="1"/>
</dbReference>
<dbReference type="InterPro" id="IPR003741">
    <property type="entry name" value="LUD_dom"/>
</dbReference>
<evidence type="ECO:0000259" key="1">
    <source>
        <dbReference type="Pfam" id="PF02589"/>
    </source>
</evidence>
<dbReference type="PANTHER" id="PTHR43682">
    <property type="entry name" value="LACTATE UTILIZATION PROTEIN C"/>
    <property type="match status" value="1"/>
</dbReference>
<dbReference type="InterPro" id="IPR037171">
    <property type="entry name" value="NagB/RpiA_transferase-like"/>
</dbReference>
<dbReference type="Proteomes" id="UP000198615">
    <property type="component" value="Unassembled WGS sequence"/>
</dbReference>
<protein>
    <submittedName>
        <fullName evidence="2">L-lactate dehydrogenase complex protein LldG</fullName>
    </submittedName>
</protein>
<dbReference type="OrthoDB" id="9794157at2"/>
<evidence type="ECO:0000313" key="2">
    <source>
        <dbReference type="EMBL" id="SDF73154.1"/>
    </source>
</evidence>